<gene>
    <name evidence="2" type="ORF">AWB80_07990</name>
</gene>
<feature type="region of interest" description="Disordered" evidence="1">
    <location>
        <begin position="32"/>
        <end position="52"/>
    </location>
</feature>
<dbReference type="STRING" id="1777141.AWB80_07990"/>
<evidence type="ECO:0000313" key="3">
    <source>
        <dbReference type="Proteomes" id="UP000054911"/>
    </source>
</evidence>
<keyword evidence="3" id="KW-1185">Reference proteome</keyword>
<name>A0A158E1W4_9BURK</name>
<dbReference type="AlphaFoldDB" id="A0A158E1W4"/>
<protein>
    <submittedName>
        <fullName evidence="2">Uncharacterized protein</fullName>
    </submittedName>
</protein>
<feature type="compositionally biased region" description="Basic and acidic residues" evidence="1">
    <location>
        <begin position="183"/>
        <end position="193"/>
    </location>
</feature>
<dbReference type="EMBL" id="FCOE02000062">
    <property type="protein sequence ID" value="SAL00881.1"/>
    <property type="molecule type" value="Genomic_DNA"/>
</dbReference>
<comment type="caution">
    <text evidence="2">The sequence shown here is derived from an EMBL/GenBank/DDBJ whole genome shotgun (WGS) entry which is preliminary data.</text>
</comment>
<accession>A0A158E1W4</accession>
<organism evidence="2 3">
    <name type="scientific">Caballeronia pedi</name>
    <dbReference type="NCBI Taxonomy" id="1777141"/>
    <lineage>
        <taxon>Bacteria</taxon>
        <taxon>Pseudomonadati</taxon>
        <taxon>Pseudomonadota</taxon>
        <taxon>Betaproteobacteria</taxon>
        <taxon>Burkholderiales</taxon>
        <taxon>Burkholderiaceae</taxon>
        <taxon>Caballeronia</taxon>
    </lineage>
</organism>
<dbReference type="Proteomes" id="UP000054911">
    <property type="component" value="Unassembled WGS sequence"/>
</dbReference>
<evidence type="ECO:0000256" key="1">
    <source>
        <dbReference type="SAM" id="MobiDB-lite"/>
    </source>
</evidence>
<evidence type="ECO:0000313" key="2">
    <source>
        <dbReference type="EMBL" id="SAL00881.1"/>
    </source>
</evidence>
<reference evidence="2" key="1">
    <citation type="submission" date="2016-01" db="EMBL/GenBank/DDBJ databases">
        <authorList>
            <person name="Peeters C."/>
        </authorList>
    </citation>
    <scope>NUCLEOTIDE SEQUENCE [LARGE SCALE GENOMIC DNA]</scope>
    <source>
        <strain evidence="2">LMG 29323</strain>
    </source>
</reference>
<proteinExistence type="predicted"/>
<feature type="region of interest" description="Disordered" evidence="1">
    <location>
        <begin position="173"/>
        <end position="193"/>
    </location>
</feature>
<sequence>MWLCADSASIEESGSVWGGLCQGNAQVEFAGRSMERAHRERRRSRDVSVDDRKPDRNVIRALRPLRNNTPATLSASCYGTAINVKGSSRRAVHLSGSLEKHVRLQKVLGSAKPCRMIDARASAIADACRSPSVRLQFAASLSMAEARMSCVRRGSVGFSERCGVRLAHSHHFEKPSQARVRPKREPLRPRTTD</sequence>
<feature type="compositionally biased region" description="Basic and acidic residues" evidence="1">
    <location>
        <begin position="33"/>
        <end position="52"/>
    </location>
</feature>